<dbReference type="AlphaFoldDB" id="A0ABC8JN63"/>
<evidence type="ECO:0000313" key="2">
    <source>
        <dbReference type="Proteomes" id="UP001642260"/>
    </source>
</evidence>
<reference evidence="1 2" key="1">
    <citation type="submission" date="2022-03" db="EMBL/GenBank/DDBJ databases">
        <authorList>
            <person name="Macdonald S."/>
            <person name="Ahmed S."/>
            <person name="Newling K."/>
        </authorList>
    </citation>
    <scope>NUCLEOTIDE SEQUENCE [LARGE SCALE GENOMIC DNA]</scope>
</reference>
<protein>
    <submittedName>
        <fullName evidence="1">Uncharacterized protein</fullName>
    </submittedName>
</protein>
<keyword evidence="2" id="KW-1185">Reference proteome</keyword>
<sequence length="86" mass="9728">MTVNSWTLICSSLMQRFYKTNFLTVMAETDGSVLDDELTLAKSELLASKRSVQSDLCFKSSKDRSFVFGNVWIPEAKGVVHVYLKD</sequence>
<organism evidence="1 2">
    <name type="scientific">Eruca vesicaria subsp. sativa</name>
    <name type="common">Garden rocket</name>
    <name type="synonym">Eruca sativa</name>
    <dbReference type="NCBI Taxonomy" id="29727"/>
    <lineage>
        <taxon>Eukaryota</taxon>
        <taxon>Viridiplantae</taxon>
        <taxon>Streptophyta</taxon>
        <taxon>Embryophyta</taxon>
        <taxon>Tracheophyta</taxon>
        <taxon>Spermatophyta</taxon>
        <taxon>Magnoliopsida</taxon>
        <taxon>eudicotyledons</taxon>
        <taxon>Gunneridae</taxon>
        <taxon>Pentapetalae</taxon>
        <taxon>rosids</taxon>
        <taxon>malvids</taxon>
        <taxon>Brassicales</taxon>
        <taxon>Brassicaceae</taxon>
        <taxon>Brassiceae</taxon>
        <taxon>Eruca</taxon>
    </lineage>
</organism>
<dbReference type="EMBL" id="CAKOAT010126043">
    <property type="protein sequence ID" value="CAH8334516.1"/>
    <property type="molecule type" value="Genomic_DNA"/>
</dbReference>
<evidence type="ECO:0000313" key="1">
    <source>
        <dbReference type="EMBL" id="CAH8334516.1"/>
    </source>
</evidence>
<name>A0ABC8JN63_ERUVS</name>
<dbReference type="Proteomes" id="UP001642260">
    <property type="component" value="Unassembled WGS sequence"/>
</dbReference>
<accession>A0ABC8JN63</accession>
<comment type="caution">
    <text evidence="1">The sequence shown here is derived from an EMBL/GenBank/DDBJ whole genome shotgun (WGS) entry which is preliminary data.</text>
</comment>
<proteinExistence type="predicted"/>
<gene>
    <name evidence="1" type="ORF">ERUC_LOCUS13229</name>
</gene>